<evidence type="ECO:0000313" key="3">
    <source>
        <dbReference type="EMBL" id="KKL22811.1"/>
    </source>
</evidence>
<keyword evidence="1" id="KW-0443">Lipid metabolism</keyword>
<dbReference type="Pfam" id="PF01734">
    <property type="entry name" value="Patatin"/>
    <property type="match status" value="1"/>
</dbReference>
<name>A0A0F9DYR0_9ZZZZ</name>
<protein>
    <recommendedName>
        <fullName evidence="2">PNPLA domain-containing protein</fullName>
    </recommendedName>
</protein>
<reference evidence="3" key="1">
    <citation type="journal article" date="2015" name="Nature">
        <title>Complex archaea that bridge the gap between prokaryotes and eukaryotes.</title>
        <authorList>
            <person name="Spang A."/>
            <person name="Saw J.H."/>
            <person name="Jorgensen S.L."/>
            <person name="Zaremba-Niedzwiedzka K."/>
            <person name="Martijn J."/>
            <person name="Lind A.E."/>
            <person name="van Eijk R."/>
            <person name="Schleper C."/>
            <person name="Guy L."/>
            <person name="Ettema T.J."/>
        </authorList>
    </citation>
    <scope>NUCLEOTIDE SEQUENCE</scope>
</reference>
<evidence type="ECO:0000256" key="1">
    <source>
        <dbReference type="ARBA" id="ARBA00023098"/>
    </source>
</evidence>
<feature type="non-terminal residue" evidence="3">
    <location>
        <position position="78"/>
    </location>
</feature>
<proteinExistence type="predicted"/>
<organism evidence="3">
    <name type="scientific">marine sediment metagenome</name>
    <dbReference type="NCBI Taxonomy" id="412755"/>
    <lineage>
        <taxon>unclassified sequences</taxon>
        <taxon>metagenomes</taxon>
        <taxon>ecological metagenomes</taxon>
    </lineage>
</organism>
<dbReference type="GO" id="GO:0006629">
    <property type="term" value="P:lipid metabolic process"/>
    <property type="evidence" value="ECO:0007669"/>
    <property type="project" value="UniProtKB-KW"/>
</dbReference>
<dbReference type="InterPro" id="IPR047156">
    <property type="entry name" value="Teg/CotR/CapV-like"/>
</dbReference>
<gene>
    <name evidence="3" type="ORF">LCGC14_2431650</name>
</gene>
<dbReference type="SUPFAM" id="SSF52151">
    <property type="entry name" value="FabD/lysophospholipase-like"/>
    <property type="match status" value="1"/>
</dbReference>
<feature type="domain" description="PNPLA" evidence="2">
    <location>
        <begin position="26"/>
        <end position="78"/>
    </location>
</feature>
<dbReference type="PANTHER" id="PTHR24138">
    <property type="entry name" value="INTRACELLLAR PHOSPHOLIPASE A FAMILY"/>
    <property type="match status" value="1"/>
</dbReference>
<dbReference type="EMBL" id="LAZR01037202">
    <property type="protein sequence ID" value="KKL22811.1"/>
    <property type="molecule type" value="Genomic_DNA"/>
</dbReference>
<sequence>MAHEEPKQNQLSATDRIKQYRRFNILALDGGGIRGTIEAVILERLDKEFPNLMRDTDLIVGTSTGGIQALGLAAGYEP</sequence>
<comment type="caution">
    <text evidence="3">The sequence shown here is derived from an EMBL/GenBank/DDBJ whole genome shotgun (WGS) entry which is preliminary data.</text>
</comment>
<evidence type="ECO:0000259" key="2">
    <source>
        <dbReference type="PROSITE" id="PS51635"/>
    </source>
</evidence>
<dbReference type="InterPro" id="IPR002641">
    <property type="entry name" value="PNPLA_dom"/>
</dbReference>
<accession>A0A0F9DYR0</accession>
<dbReference type="InterPro" id="IPR016035">
    <property type="entry name" value="Acyl_Trfase/lysoPLipase"/>
</dbReference>
<dbReference type="AlphaFoldDB" id="A0A0F9DYR0"/>
<dbReference type="PROSITE" id="PS51635">
    <property type="entry name" value="PNPLA"/>
    <property type="match status" value="1"/>
</dbReference>
<dbReference type="PANTHER" id="PTHR24138:SF10">
    <property type="entry name" value="PHOSPHOLIPASE A2"/>
    <property type="match status" value="1"/>
</dbReference>
<dbReference type="Gene3D" id="3.40.1090.10">
    <property type="entry name" value="Cytosolic phospholipase A2 catalytic domain"/>
    <property type="match status" value="1"/>
</dbReference>